<sequence>MIELTESQKRLRNLAMLLALGSYLMSMFHRVAPAAIARDLAAAFEASAASLGALAATYFYVYTVMQVPVGVLADTLGPRKILALGGLVAGAGSLLFGLAPTFDVAVVGRTLVGLGVSVAFIAMLKLIAVWYEERRFATLTGTLMFLGNVGTMTAGAPLAWAAQGAGWRSVFIAIGVMSLAIGVLSWFLVQDRPGEKGAMPRAGARADRTAWLGGLLAVMKNRATWPGFFVNVGVAGSFFAFAGLWAVPYFTQVHGMTRAAASNHITAYFGGFALGCLIIGPLSDRLRRRKPLMIGGAVLHALGWWLWLGTETLPPAATYALCIAMGTVTASLTLSWACAKEVNPPLLSGMATSVVNVGVFLGPSILQPLVGWVMDRGWQGAMDGGARLYSAADYRTGLLLMAAFAAFGAVATLFVRETGCRNVWRQQTSSLNR</sequence>
<dbReference type="Gene3D" id="1.20.1250.20">
    <property type="entry name" value="MFS general substrate transporter like domains"/>
    <property type="match status" value="2"/>
</dbReference>
<comment type="subcellular location">
    <subcellularLocation>
        <location evidence="1">Lysosome membrane</location>
        <topology evidence="1">Multi-pass membrane protein</topology>
    </subcellularLocation>
</comment>
<evidence type="ECO:0000256" key="6">
    <source>
        <dbReference type="ARBA" id="ARBA00023136"/>
    </source>
</evidence>
<dbReference type="KEGG" id="ddz:DSYM_07610"/>
<comment type="catalytic activity">
    <reaction evidence="9">
        <text>L-histidyl-glycine(out) = L-histidyl-glycine(in)</text>
        <dbReference type="Rhea" id="RHEA:79395"/>
        <dbReference type="ChEBI" id="CHEBI:229957"/>
    </reaction>
</comment>
<keyword evidence="3" id="KW-0813">Transport</keyword>
<evidence type="ECO:0000256" key="1">
    <source>
        <dbReference type="ARBA" id="ARBA00004155"/>
    </source>
</evidence>
<evidence type="ECO:0000256" key="2">
    <source>
        <dbReference type="ARBA" id="ARBA00008335"/>
    </source>
</evidence>
<keyword evidence="4 25" id="KW-0812">Transmembrane</keyword>
<protein>
    <recommendedName>
        <fullName evidence="21">Lysosomal dipeptide transporter MFSD1</fullName>
    </recommendedName>
    <alternativeName>
        <fullName evidence="22">Major facilitator superfamily domain-containing protein 1</fullName>
    </alternativeName>
</protein>
<keyword evidence="6 25" id="KW-0472">Membrane</keyword>
<comment type="catalytic activity">
    <reaction evidence="13">
        <text>L-alpha-aminoacyl-L-lysine(out) = L-alpha-aminoacyl-L-lysine(in)</text>
        <dbReference type="Rhea" id="RHEA:79383"/>
        <dbReference type="ChEBI" id="CHEBI:229966"/>
    </reaction>
</comment>
<dbReference type="Proteomes" id="UP000662914">
    <property type="component" value="Chromosome"/>
</dbReference>
<name>A0A809RKR9_9PROT</name>
<keyword evidence="5 25" id="KW-1133">Transmembrane helix</keyword>
<dbReference type="CDD" id="cd06174">
    <property type="entry name" value="MFS"/>
    <property type="match status" value="1"/>
</dbReference>
<dbReference type="PANTHER" id="PTHR23512:SF3">
    <property type="entry name" value="MAJOR FACILITATOR SUPERFAMILY DOMAIN-CONTAINING PROTEIN 1"/>
    <property type="match status" value="1"/>
</dbReference>
<dbReference type="GO" id="GO:0022857">
    <property type="term" value="F:transmembrane transporter activity"/>
    <property type="evidence" value="ECO:0007669"/>
    <property type="project" value="InterPro"/>
</dbReference>
<dbReference type="InterPro" id="IPR011701">
    <property type="entry name" value="MFS"/>
</dbReference>
<dbReference type="GO" id="GO:0005765">
    <property type="term" value="C:lysosomal membrane"/>
    <property type="evidence" value="ECO:0007669"/>
    <property type="project" value="UniProtKB-SubCell"/>
</dbReference>
<evidence type="ECO:0000256" key="24">
    <source>
        <dbReference type="ARBA" id="ARBA00046376"/>
    </source>
</evidence>
<keyword evidence="7" id="KW-0458">Lysosome</keyword>
<dbReference type="PROSITE" id="PS50850">
    <property type="entry name" value="MFS"/>
    <property type="match status" value="1"/>
</dbReference>
<comment type="function">
    <text evidence="23">Lysosomal dipeptide uniporter that selectively exports lysine, arginine or histidine-containing dipeptides with a net positive charge from the lysosome lumen into the cytosol. Could play a role in a specific type of protein O-glycosylation indirectly regulating macrophages migration and tissue invasion. Also essential for liver homeostasis.</text>
</comment>
<feature type="transmembrane region" description="Helical" evidence="25">
    <location>
        <begin position="259"/>
        <end position="280"/>
    </location>
</feature>
<dbReference type="InterPro" id="IPR020846">
    <property type="entry name" value="MFS_dom"/>
</dbReference>
<feature type="transmembrane region" description="Helical" evidence="25">
    <location>
        <begin position="81"/>
        <end position="99"/>
    </location>
</feature>
<feature type="transmembrane region" description="Helical" evidence="25">
    <location>
        <begin position="394"/>
        <end position="415"/>
    </location>
</feature>
<evidence type="ECO:0000256" key="7">
    <source>
        <dbReference type="ARBA" id="ARBA00023228"/>
    </source>
</evidence>
<comment type="catalytic activity">
    <reaction evidence="15">
        <text>L-arginyl-L-alpha-amino acid(out) = L-arginyl-L-alpha-amino acid(in)</text>
        <dbReference type="Rhea" id="RHEA:79371"/>
        <dbReference type="ChEBI" id="CHEBI:84315"/>
    </reaction>
</comment>
<evidence type="ECO:0000256" key="19">
    <source>
        <dbReference type="ARBA" id="ARBA00044919"/>
    </source>
</evidence>
<comment type="catalytic activity">
    <reaction evidence="20">
        <text>L-lysyl-glycine(out) = L-lysyl-glycine(in)</text>
        <dbReference type="Rhea" id="RHEA:79407"/>
        <dbReference type="ChEBI" id="CHEBI:191202"/>
    </reaction>
</comment>
<feature type="transmembrane region" description="Helical" evidence="25">
    <location>
        <begin position="351"/>
        <end position="374"/>
    </location>
</feature>
<dbReference type="Pfam" id="PF07690">
    <property type="entry name" value="MFS_1"/>
    <property type="match status" value="1"/>
</dbReference>
<evidence type="ECO:0000256" key="15">
    <source>
        <dbReference type="ARBA" id="ARBA00044899"/>
    </source>
</evidence>
<evidence type="ECO:0000256" key="14">
    <source>
        <dbReference type="ARBA" id="ARBA00044898"/>
    </source>
</evidence>
<dbReference type="InterPro" id="IPR036259">
    <property type="entry name" value="MFS_trans_sf"/>
</dbReference>
<evidence type="ECO:0000256" key="10">
    <source>
        <dbReference type="ARBA" id="ARBA00044881"/>
    </source>
</evidence>
<feature type="domain" description="Major facilitator superfamily (MFS) profile" evidence="26">
    <location>
        <begin position="14"/>
        <end position="420"/>
    </location>
</feature>
<evidence type="ECO:0000256" key="20">
    <source>
        <dbReference type="ARBA" id="ARBA00044924"/>
    </source>
</evidence>
<evidence type="ECO:0000256" key="4">
    <source>
        <dbReference type="ARBA" id="ARBA00022692"/>
    </source>
</evidence>
<comment type="subunit">
    <text evidence="24">Homodimer. Interacts with lysosomal protein GLMP (via lumenal domain); the interaction starts while both proteins are still in the endoplasmic reticulum and is required for stabilization of MFSD1 in lysosomes but has no direct effect on its targeting to lysosomes or transporter activity.</text>
</comment>
<gene>
    <name evidence="27" type="ORF">DSYM_07610</name>
</gene>
<organism evidence="27 28">
    <name type="scientific">Candidatus Desulfobacillus denitrificans</name>
    <dbReference type="NCBI Taxonomy" id="2608985"/>
    <lineage>
        <taxon>Bacteria</taxon>
        <taxon>Pseudomonadati</taxon>
        <taxon>Pseudomonadota</taxon>
        <taxon>Betaproteobacteria</taxon>
        <taxon>Candidatus Desulfobacillus</taxon>
    </lineage>
</organism>
<accession>A0A809RKR9</accession>
<comment type="catalytic activity">
    <reaction evidence="11">
        <text>L-alpha-aminoacyl-L-histidine(out) = L-alpha-aminoacyl-L-histidine(in)</text>
        <dbReference type="Rhea" id="RHEA:79375"/>
        <dbReference type="ChEBI" id="CHEBI:229967"/>
    </reaction>
</comment>
<evidence type="ECO:0000313" key="28">
    <source>
        <dbReference type="Proteomes" id="UP000662914"/>
    </source>
</evidence>
<comment type="catalytic activity">
    <reaction evidence="19">
        <text>L-alanyl-L-lysine(out) = L-alanyl-L-lysine(in)</text>
        <dbReference type="Rhea" id="RHEA:79415"/>
        <dbReference type="ChEBI" id="CHEBI:192470"/>
    </reaction>
</comment>
<evidence type="ECO:0000256" key="8">
    <source>
        <dbReference type="ARBA" id="ARBA00044876"/>
    </source>
</evidence>
<evidence type="ECO:0000259" key="26">
    <source>
        <dbReference type="PROSITE" id="PS50850"/>
    </source>
</evidence>
<comment type="catalytic activity">
    <reaction evidence="12">
        <text>L-lysyl-L-alpha-amino acid(out) = L-lysyl-L-alpha-amino acid(in)</text>
        <dbReference type="Rhea" id="RHEA:79387"/>
        <dbReference type="ChEBI" id="CHEBI:229965"/>
    </reaction>
</comment>
<evidence type="ECO:0000256" key="16">
    <source>
        <dbReference type="ARBA" id="ARBA00044900"/>
    </source>
</evidence>
<evidence type="ECO:0000256" key="12">
    <source>
        <dbReference type="ARBA" id="ARBA00044891"/>
    </source>
</evidence>
<comment type="catalytic activity">
    <reaction evidence="17">
        <text>L-arginyl-glycine(out) = L-arginyl-glycine(in)</text>
        <dbReference type="Rhea" id="RHEA:79391"/>
        <dbReference type="ChEBI" id="CHEBI:229955"/>
    </reaction>
</comment>
<dbReference type="SUPFAM" id="SSF103473">
    <property type="entry name" value="MFS general substrate transporter"/>
    <property type="match status" value="1"/>
</dbReference>
<evidence type="ECO:0000256" key="13">
    <source>
        <dbReference type="ARBA" id="ARBA00044893"/>
    </source>
</evidence>
<feature type="transmembrane region" description="Helical" evidence="25">
    <location>
        <begin position="111"/>
        <end position="131"/>
    </location>
</feature>
<reference evidence="27" key="1">
    <citation type="journal article" name="DNA Res.">
        <title>The physiological potential of anammox bacteria as revealed by their core genome structure.</title>
        <authorList>
            <person name="Okubo T."/>
            <person name="Toyoda A."/>
            <person name="Fukuhara K."/>
            <person name="Uchiyama I."/>
            <person name="Harigaya Y."/>
            <person name="Kuroiwa M."/>
            <person name="Suzuki T."/>
            <person name="Murakami Y."/>
            <person name="Suwa Y."/>
            <person name="Takami H."/>
        </authorList>
    </citation>
    <scope>NUCLEOTIDE SEQUENCE</scope>
    <source>
        <strain evidence="27">317325-3</strain>
    </source>
</reference>
<evidence type="ECO:0000256" key="9">
    <source>
        <dbReference type="ARBA" id="ARBA00044878"/>
    </source>
</evidence>
<evidence type="ECO:0000256" key="18">
    <source>
        <dbReference type="ARBA" id="ARBA00044912"/>
    </source>
</evidence>
<comment type="catalytic activity">
    <reaction evidence="14">
        <text>L-aspartyl-L-lysine(out) = L-aspartyl-L-lysine(in)</text>
        <dbReference type="Rhea" id="RHEA:79411"/>
        <dbReference type="ChEBI" id="CHEBI:229953"/>
    </reaction>
</comment>
<feature type="transmembrane region" description="Helical" evidence="25">
    <location>
        <begin position="316"/>
        <end position="339"/>
    </location>
</feature>
<dbReference type="AlphaFoldDB" id="A0A809RKR9"/>
<dbReference type="InterPro" id="IPR052187">
    <property type="entry name" value="MFSD1"/>
</dbReference>
<feature type="transmembrane region" description="Helical" evidence="25">
    <location>
        <begin position="292"/>
        <end position="310"/>
    </location>
</feature>
<evidence type="ECO:0000256" key="21">
    <source>
        <dbReference type="ARBA" id="ARBA00044985"/>
    </source>
</evidence>
<evidence type="ECO:0000256" key="23">
    <source>
        <dbReference type="ARBA" id="ARBA00045709"/>
    </source>
</evidence>
<proteinExistence type="inferred from homology"/>
<dbReference type="PANTHER" id="PTHR23512">
    <property type="entry name" value="MAJOR FACILITATOR SUPERFAMILY DOMAIN-CONTAINING PROTEIN 1"/>
    <property type="match status" value="1"/>
</dbReference>
<feature type="transmembrane region" description="Helical" evidence="25">
    <location>
        <begin position="169"/>
        <end position="189"/>
    </location>
</feature>
<evidence type="ECO:0000256" key="5">
    <source>
        <dbReference type="ARBA" id="ARBA00022989"/>
    </source>
</evidence>
<evidence type="ECO:0000256" key="25">
    <source>
        <dbReference type="SAM" id="Phobius"/>
    </source>
</evidence>
<evidence type="ECO:0000256" key="11">
    <source>
        <dbReference type="ARBA" id="ARBA00044884"/>
    </source>
</evidence>
<comment type="similarity">
    <text evidence="2">Belongs to the major facilitator superfamily.</text>
</comment>
<comment type="catalytic activity">
    <reaction evidence="16">
        <text>L-lysyl-L-lysine(out) = L-lysyl-L-lysine(in)</text>
        <dbReference type="Rhea" id="RHEA:79403"/>
        <dbReference type="ChEBI" id="CHEBI:229956"/>
    </reaction>
</comment>
<comment type="catalytic activity">
    <reaction evidence="10">
        <text>L-alpha-aminoacyl-L-arginine(out) = L-alpha-aminoacyl-L-arginine(in)</text>
        <dbReference type="Rhea" id="RHEA:79367"/>
        <dbReference type="ChEBI" id="CHEBI:229968"/>
    </reaction>
</comment>
<feature type="transmembrane region" description="Helical" evidence="25">
    <location>
        <begin position="47"/>
        <end position="69"/>
    </location>
</feature>
<evidence type="ECO:0000313" key="27">
    <source>
        <dbReference type="EMBL" id="BBO20062.1"/>
    </source>
</evidence>
<evidence type="ECO:0000256" key="3">
    <source>
        <dbReference type="ARBA" id="ARBA00022448"/>
    </source>
</evidence>
<evidence type="ECO:0000256" key="17">
    <source>
        <dbReference type="ARBA" id="ARBA00044903"/>
    </source>
</evidence>
<comment type="catalytic activity">
    <reaction evidence="8">
        <text>L-lysyl-L-alanine(out) = L-lysyl-L-alanine(in)</text>
        <dbReference type="Rhea" id="RHEA:79399"/>
        <dbReference type="ChEBI" id="CHEBI:229954"/>
    </reaction>
</comment>
<feature type="transmembrane region" description="Helical" evidence="25">
    <location>
        <begin position="228"/>
        <end position="247"/>
    </location>
</feature>
<evidence type="ECO:0000256" key="22">
    <source>
        <dbReference type="ARBA" id="ARBA00045018"/>
    </source>
</evidence>
<feature type="transmembrane region" description="Helical" evidence="25">
    <location>
        <begin position="143"/>
        <end position="163"/>
    </location>
</feature>
<dbReference type="EMBL" id="AP021857">
    <property type="protein sequence ID" value="BBO20062.1"/>
    <property type="molecule type" value="Genomic_DNA"/>
</dbReference>
<comment type="catalytic activity">
    <reaction evidence="18">
        <text>L-histidyl-L-alpha-amino acid(out) = L-histidyl-L-alpha-amino acid(in)</text>
        <dbReference type="Rhea" id="RHEA:79379"/>
        <dbReference type="ChEBI" id="CHEBI:229964"/>
    </reaction>
</comment>